<protein>
    <recommendedName>
        <fullName evidence="3">YkzD</fullName>
    </recommendedName>
</protein>
<accession>A0ABM6LKP4</accession>
<gene>
    <name evidence="1" type="ORF">S101395_03431</name>
</gene>
<sequence length="51" mass="6157">MKEKEFRDKDELSVNQAEYVPHPKFDGEYALLLHENYHFLSQENISDENEE</sequence>
<dbReference type="Proteomes" id="UP000196877">
    <property type="component" value="Chromosome"/>
</dbReference>
<reference evidence="1 2" key="1">
    <citation type="submission" date="2017-06" db="EMBL/GenBank/DDBJ databases">
        <title>Genome sequence of Bacillus sonorensis strain SRCM101395.</title>
        <authorList>
            <person name="Cho S.H."/>
        </authorList>
    </citation>
    <scope>NUCLEOTIDE SEQUENCE [LARGE SCALE GENOMIC DNA]</scope>
    <source>
        <strain evidence="1 2">SRCM101395</strain>
    </source>
</reference>
<organism evidence="1 2">
    <name type="scientific">Bacillus sonorensis</name>
    <dbReference type="NCBI Taxonomy" id="119858"/>
    <lineage>
        <taxon>Bacteria</taxon>
        <taxon>Bacillati</taxon>
        <taxon>Bacillota</taxon>
        <taxon>Bacilli</taxon>
        <taxon>Bacillales</taxon>
        <taxon>Bacillaceae</taxon>
        <taxon>Bacillus</taxon>
    </lineage>
</organism>
<keyword evidence="2" id="KW-1185">Reference proteome</keyword>
<name>A0ABM6LKP4_9BACI</name>
<evidence type="ECO:0000313" key="2">
    <source>
        <dbReference type="Proteomes" id="UP000196877"/>
    </source>
</evidence>
<proteinExistence type="predicted"/>
<evidence type="ECO:0008006" key="3">
    <source>
        <dbReference type="Google" id="ProtNLM"/>
    </source>
</evidence>
<dbReference type="Pfam" id="PF11132">
    <property type="entry name" value="SplA"/>
    <property type="match status" value="1"/>
</dbReference>
<dbReference type="InterPro" id="IPR022608">
    <property type="entry name" value="Tscrpt_reg_SplA"/>
</dbReference>
<dbReference type="EMBL" id="CP021920">
    <property type="protein sequence ID" value="ASB89938.1"/>
    <property type="molecule type" value="Genomic_DNA"/>
</dbReference>
<evidence type="ECO:0000313" key="1">
    <source>
        <dbReference type="EMBL" id="ASB89938.1"/>
    </source>
</evidence>